<protein>
    <submittedName>
        <fullName evidence="2">Uncharacterized protein</fullName>
    </submittedName>
</protein>
<name>A0ABQ1M608_9BURK</name>
<keyword evidence="3" id="KW-1185">Reference proteome</keyword>
<evidence type="ECO:0000313" key="3">
    <source>
        <dbReference type="Proteomes" id="UP000602004"/>
    </source>
</evidence>
<sequence>MRETTNEGSSHPADEVFESMRPGSKQATYLLDTPGNGANPLGLGYCAPSPMTFLIQPAQERNRSEQIVEIEVVEFIRNIQAAWWDVSHETELPSPAHKPDNSHFIIGCHDAFYSTEIESALA</sequence>
<dbReference type="EMBL" id="BMHL01000003">
    <property type="protein sequence ID" value="GGC35547.1"/>
    <property type="molecule type" value="Genomic_DNA"/>
</dbReference>
<dbReference type="RefSeq" id="WP_229758146.1">
    <property type="nucleotide sequence ID" value="NZ_BMHL01000003.1"/>
</dbReference>
<organism evidence="2 3">
    <name type="scientific">Paraburkholderia caffeinilytica</name>
    <dbReference type="NCBI Taxonomy" id="1761016"/>
    <lineage>
        <taxon>Bacteria</taxon>
        <taxon>Pseudomonadati</taxon>
        <taxon>Pseudomonadota</taxon>
        <taxon>Betaproteobacteria</taxon>
        <taxon>Burkholderiales</taxon>
        <taxon>Burkholderiaceae</taxon>
        <taxon>Paraburkholderia</taxon>
    </lineage>
</organism>
<evidence type="ECO:0000256" key="1">
    <source>
        <dbReference type="SAM" id="MobiDB-lite"/>
    </source>
</evidence>
<reference evidence="3" key="1">
    <citation type="journal article" date="2019" name="Int. J. Syst. Evol. Microbiol.">
        <title>The Global Catalogue of Microorganisms (GCM) 10K type strain sequencing project: providing services to taxonomists for standard genome sequencing and annotation.</title>
        <authorList>
            <consortium name="The Broad Institute Genomics Platform"/>
            <consortium name="The Broad Institute Genome Sequencing Center for Infectious Disease"/>
            <person name="Wu L."/>
            <person name="Ma J."/>
        </authorList>
    </citation>
    <scope>NUCLEOTIDE SEQUENCE [LARGE SCALE GENOMIC DNA]</scope>
    <source>
        <strain evidence="3">CGMCC 1.15103</strain>
    </source>
</reference>
<dbReference type="Proteomes" id="UP000602004">
    <property type="component" value="Unassembled WGS sequence"/>
</dbReference>
<gene>
    <name evidence="2" type="ORF">GCM10011400_22740</name>
</gene>
<comment type="caution">
    <text evidence="2">The sequence shown here is derived from an EMBL/GenBank/DDBJ whole genome shotgun (WGS) entry which is preliminary data.</text>
</comment>
<accession>A0ABQ1M608</accession>
<proteinExistence type="predicted"/>
<evidence type="ECO:0000313" key="2">
    <source>
        <dbReference type="EMBL" id="GGC35547.1"/>
    </source>
</evidence>
<feature type="region of interest" description="Disordered" evidence="1">
    <location>
        <begin position="1"/>
        <end position="27"/>
    </location>
</feature>